<organism evidence="1">
    <name type="scientific">Arundo donax</name>
    <name type="common">Giant reed</name>
    <name type="synonym">Donax arundinaceus</name>
    <dbReference type="NCBI Taxonomy" id="35708"/>
    <lineage>
        <taxon>Eukaryota</taxon>
        <taxon>Viridiplantae</taxon>
        <taxon>Streptophyta</taxon>
        <taxon>Embryophyta</taxon>
        <taxon>Tracheophyta</taxon>
        <taxon>Spermatophyta</taxon>
        <taxon>Magnoliopsida</taxon>
        <taxon>Liliopsida</taxon>
        <taxon>Poales</taxon>
        <taxon>Poaceae</taxon>
        <taxon>PACMAD clade</taxon>
        <taxon>Arundinoideae</taxon>
        <taxon>Arundineae</taxon>
        <taxon>Arundo</taxon>
    </lineage>
</organism>
<protein>
    <submittedName>
        <fullName evidence="1">Uncharacterized protein</fullName>
    </submittedName>
</protein>
<sequence>MLTASGSRWSWRGITISRPLLICHWRAMRL</sequence>
<proteinExistence type="predicted"/>
<accession>A0A0A9CS46</accession>
<reference evidence="1" key="2">
    <citation type="journal article" date="2015" name="Data Brief">
        <title>Shoot transcriptome of the giant reed, Arundo donax.</title>
        <authorList>
            <person name="Barrero R.A."/>
            <person name="Guerrero F.D."/>
            <person name="Moolhuijzen P."/>
            <person name="Goolsby J.A."/>
            <person name="Tidwell J."/>
            <person name="Bellgard S.E."/>
            <person name="Bellgard M.I."/>
        </authorList>
    </citation>
    <scope>NUCLEOTIDE SEQUENCE</scope>
    <source>
        <tissue evidence="1">Shoot tissue taken approximately 20 cm above the soil surface</tissue>
    </source>
</reference>
<dbReference type="EMBL" id="GBRH01223563">
    <property type="protein sequence ID" value="JAD74332.1"/>
    <property type="molecule type" value="Transcribed_RNA"/>
</dbReference>
<evidence type="ECO:0000313" key="1">
    <source>
        <dbReference type="EMBL" id="JAD74332.1"/>
    </source>
</evidence>
<name>A0A0A9CS46_ARUDO</name>
<dbReference type="AlphaFoldDB" id="A0A0A9CS46"/>
<reference evidence="1" key="1">
    <citation type="submission" date="2014-09" db="EMBL/GenBank/DDBJ databases">
        <authorList>
            <person name="Magalhaes I.L.F."/>
            <person name="Oliveira U."/>
            <person name="Santos F.R."/>
            <person name="Vidigal T.H.D.A."/>
            <person name="Brescovit A.D."/>
            <person name="Santos A.J."/>
        </authorList>
    </citation>
    <scope>NUCLEOTIDE SEQUENCE</scope>
    <source>
        <tissue evidence="1">Shoot tissue taken approximately 20 cm above the soil surface</tissue>
    </source>
</reference>